<proteinExistence type="predicted"/>
<protein>
    <submittedName>
        <fullName evidence="1">RHS repeat-associated core domain-containing protein</fullName>
    </submittedName>
</protein>
<keyword evidence="2" id="KW-1185">Reference proteome</keyword>
<sequence length="473" mass="51025">MKMYELNEKPNLLRLGKLLAYAVSLATMVLPFSSAWGASSWEYYQHDRQGSLIAAYDESGTTLVDNQWTPYGELYKSYPAGGASSYTESQSYVERFKDGIPVRRGFTGHKTLFLSGLTFAGDTRLYDPALKRFYNTDDRMTGGIRGSNRFSYAYNNPLKFVDTDGHMPIVVEGFITALGDFGREQYSAFANHGLKTGLTDLALAIPRGFFHGFWVGAQQVGNSLADPATWPLAALTVSAGIHLYMTGSELSEYFFNQSLEAILRSAGTGGDATKVSPDGTTMPRLTGLNARIMVVAGSKLLTNVASQSVKWAGGHDYDYIPGTKAALITGIGGAFADEFIHGASLDTVMNQRLPIRDEGEVGVNFLRNNRGDRGSAYWWARMVHGLAATGFGMWGTAAAGGGGADLASTFLIGLGDATSIGAIKAYETWYGDTRFQDRAFILGLGYAGTTTGLIPMGLTWGIGALHGHPPTWQ</sequence>
<dbReference type="Proteomes" id="UP000199290">
    <property type="component" value="Unassembled WGS sequence"/>
</dbReference>
<accession>A0A1I6HZN0</accession>
<evidence type="ECO:0000313" key="2">
    <source>
        <dbReference type="Proteomes" id="UP000199290"/>
    </source>
</evidence>
<name>A0A1I6HZN0_9GAMM</name>
<dbReference type="AlphaFoldDB" id="A0A1I6HZN0"/>
<dbReference type="STRING" id="375760.SAMN04488073_3238"/>
<reference evidence="2" key="1">
    <citation type="submission" date="2016-10" db="EMBL/GenBank/DDBJ databases">
        <authorList>
            <person name="Varghese N."/>
            <person name="Submissions S."/>
        </authorList>
    </citation>
    <scope>NUCLEOTIDE SEQUENCE [LARGE SCALE GENOMIC DNA]</scope>
    <source>
        <strain evidence="2">CGMCC 1.6294</strain>
    </source>
</reference>
<dbReference type="NCBIfam" id="TIGR03696">
    <property type="entry name" value="Rhs_assc_core"/>
    <property type="match status" value="1"/>
</dbReference>
<dbReference type="OrthoDB" id="9816400at2"/>
<gene>
    <name evidence="1" type="ORF">SAMN04488073_3238</name>
</gene>
<dbReference type="InterPro" id="IPR022385">
    <property type="entry name" value="Rhs_assc_core"/>
</dbReference>
<dbReference type="RefSeq" id="WP_091992211.1">
    <property type="nucleotide sequence ID" value="NZ_FOYV01000004.1"/>
</dbReference>
<dbReference type="Gene3D" id="2.180.10.10">
    <property type="entry name" value="RHS repeat-associated core"/>
    <property type="match status" value="1"/>
</dbReference>
<evidence type="ECO:0000313" key="1">
    <source>
        <dbReference type="EMBL" id="SFR59897.1"/>
    </source>
</evidence>
<dbReference type="EMBL" id="FOYV01000004">
    <property type="protein sequence ID" value="SFR59897.1"/>
    <property type="molecule type" value="Genomic_DNA"/>
</dbReference>
<organism evidence="1 2">
    <name type="scientific">Marinobacter gudaonensis</name>
    <dbReference type="NCBI Taxonomy" id="375760"/>
    <lineage>
        <taxon>Bacteria</taxon>
        <taxon>Pseudomonadati</taxon>
        <taxon>Pseudomonadota</taxon>
        <taxon>Gammaproteobacteria</taxon>
        <taxon>Pseudomonadales</taxon>
        <taxon>Marinobacteraceae</taxon>
        <taxon>Marinobacter</taxon>
    </lineage>
</organism>